<proteinExistence type="predicted"/>
<reference evidence="2" key="1">
    <citation type="submission" date="2020-03" db="EMBL/GenBank/DDBJ databases">
        <title>Melopsittacus undulatus (budgerigar) genome, bMelUnd1, maternal haplotype with Z.</title>
        <authorList>
            <person name="Gedman G."/>
            <person name="Mountcastle J."/>
            <person name="Haase B."/>
            <person name="Formenti G."/>
            <person name="Wright T."/>
            <person name="Apodaca J."/>
            <person name="Pelan S."/>
            <person name="Chow W."/>
            <person name="Rhie A."/>
            <person name="Howe K."/>
            <person name="Fedrigo O."/>
            <person name="Jarvis E.D."/>
        </authorList>
    </citation>
    <scope>NUCLEOTIDE SEQUENCE [LARGE SCALE GENOMIC DNA]</scope>
</reference>
<dbReference type="Proteomes" id="UP000694405">
    <property type="component" value="Chromosome 19"/>
</dbReference>
<reference evidence="2" key="2">
    <citation type="submission" date="2025-08" db="UniProtKB">
        <authorList>
            <consortium name="Ensembl"/>
        </authorList>
    </citation>
    <scope>IDENTIFICATION</scope>
</reference>
<name>A0A8V5GPK0_MELUD</name>
<feature type="region of interest" description="Disordered" evidence="1">
    <location>
        <begin position="116"/>
        <end position="205"/>
    </location>
</feature>
<dbReference type="AlphaFoldDB" id="A0A8V5GPK0"/>
<evidence type="ECO:0000256" key="1">
    <source>
        <dbReference type="SAM" id="MobiDB-lite"/>
    </source>
</evidence>
<feature type="compositionally biased region" description="Polar residues" evidence="1">
    <location>
        <begin position="137"/>
        <end position="147"/>
    </location>
</feature>
<accession>A0A8V5GPK0</accession>
<feature type="compositionally biased region" description="Low complexity" evidence="1">
    <location>
        <begin position="153"/>
        <end position="172"/>
    </location>
</feature>
<dbReference type="Ensembl" id="ENSMUNT00000029708.1">
    <property type="protein sequence ID" value="ENSMUNP00000024117.1"/>
    <property type="gene ID" value="ENSMUNG00000017963.1"/>
</dbReference>
<evidence type="ECO:0000313" key="3">
    <source>
        <dbReference type="Proteomes" id="UP000694405"/>
    </source>
</evidence>
<feature type="compositionally biased region" description="Polar residues" evidence="1">
    <location>
        <begin position="1"/>
        <end position="12"/>
    </location>
</feature>
<sequence length="205" mass="20856">MVGDTSGTSSLKGLSERQPAEPEPSCGALPPLGGHGFGCRLVPVPGSSAPSSTGDWWKGVCPALASPELAGDIISRVFSSELPQASSPPSGPWLSIPVGVRSKLTLRSLLGVLARGDGGQTARRGLPSAQRKRWGLSGSSSPFSRQESPLLAPFPSGRGSSSPSVGSSFLLLPPAPSKASGPMSSGEEDLEQSDVPSSFLLPVSL</sequence>
<keyword evidence="3" id="KW-1185">Reference proteome</keyword>
<evidence type="ECO:0000313" key="2">
    <source>
        <dbReference type="Ensembl" id="ENSMUNP00000024117.1"/>
    </source>
</evidence>
<reference evidence="2" key="3">
    <citation type="submission" date="2025-09" db="UniProtKB">
        <authorList>
            <consortium name="Ensembl"/>
        </authorList>
    </citation>
    <scope>IDENTIFICATION</scope>
</reference>
<feature type="region of interest" description="Disordered" evidence="1">
    <location>
        <begin position="1"/>
        <end position="29"/>
    </location>
</feature>
<protein>
    <submittedName>
        <fullName evidence="2">Uncharacterized protein</fullName>
    </submittedName>
</protein>
<organism evidence="2 3">
    <name type="scientific">Melopsittacus undulatus</name>
    <name type="common">Budgerigar</name>
    <name type="synonym">Psittacus undulatus</name>
    <dbReference type="NCBI Taxonomy" id="13146"/>
    <lineage>
        <taxon>Eukaryota</taxon>
        <taxon>Metazoa</taxon>
        <taxon>Chordata</taxon>
        <taxon>Craniata</taxon>
        <taxon>Vertebrata</taxon>
        <taxon>Euteleostomi</taxon>
        <taxon>Archelosauria</taxon>
        <taxon>Archosauria</taxon>
        <taxon>Dinosauria</taxon>
        <taxon>Saurischia</taxon>
        <taxon>Theropoda</taxon>
        <taxon>Coelurosauria</taxon>
        <taxon>Aves</taxon>
        <taxon>Neognathae</taxon>
        <taxon>Neoaves</taxon>
        <taxon>Telluraves</taxon>
        <taxon>Australaves</taxon>
        <taxon>Psittaciformes</taxon>
        <taxon>Psittaculidae</taxon>
        <taxon>Melopsittacus</taxon>
    </lineage>
</organism>